<comment type="caution">
    <text evidence="4">The sequence shown here is derived from an EMBL/GenBank/DDBJ whole genome shotgun (WGS) entry which is preliminary data.</text>
</comment>
<dbReference type="InterPro" id="IPR000863">
    <property type="entry name" value="Sulfotransferase_dom"/>
</dbReference>
<keyword evidence="5" id="KW-1185">Reference proteome</keyword>
<dbReference type="OrthoDB" id="205623at2759"/>
<sequence>MSGSSFGMPPSSFVDGFRMPHVFSAESFRSAVQYQPRPDDVFIITYPKCGTTWAQQIIALIYRLGDPYEADTQLLGDFPFLELRGAKSAENMLRPGAIKTHLPFNLAPWSEKAKYIHIARNPKDCCVSYYYHHKSHVFTGTFDDFFEMFLSGDINFGDYFDHLLSSKPPDESFNIINQYKGSNFHKKVKAKNGLLQTILNKLSTMSDLKPKCKKPYQNKSALSLRPNWTS</sequence>
<dbReference type="PANTHER" id="PTHR11783">
    <property type="entry name" value="SULFOTRANSFERASE SULT"/>
    <property type="match status" value="1"/>
</dbReference>
<dbReference type="AlphaFoldDB" id="A0A8X6PKQ4"/>
<dbReference type="SUPFAM" id="SSF52540">
    <property type="entry name" value="P-loop containing nucleoside triphosphate hydrolases"/>
    <property type="match status" value="1"/>
</dbReference>
<dbReference type="InterPro" id="IPR027417">
    <property type="entry name" value="P-loop_NTPase"/>
</dbReference>
<protein>
    <submittedName>
        <fullName evidence="4">Sulfotransferase 1 family member D1</fullName>
    </submittedName>
</protein>
<reference evidence="4" key="1">
    <citation type="submission" date="2020-08" db="EMBL/GenBank/DDBJ databases">
        <title>Multicomponent nature underlies the extraordinary mechanical properties of spider dragline silk.</title>
        <authorList>
            <person name="Kono N."/>
            <person name="Nakamura H."/>
            <person name="Mori M."/>
            <person name="Yoshida Y."/>
            <person name="Ohtoshi R."/>
            <person name="Malay A.D."/>
            <person name="Moran D.A.P."/>
            <person name="Tomita M."/>
            <person name="Numata K."/>
            <person name="Arakawa K."/>
        </authorList>
    </citation>
    <scope>NUCLEOTIDE SEQUENCE</scope>
</reference>
<evidence type="ECO:0000313" key="5">
    <source>
        <dbReference type="Proteomes" id="UP000887013"/>
    </source>
</evidence>
<name>A0A8X6PKQ4_NEPPI</name>
<dbReference type="GO" id="GO:0008146">
    <property type="term" value="F:sulfotransferase activity"/>
    <property type="evidence" value="ECO:0007669"/>
    <property type="project" value="InterPro"/>
</dbReference>
<dbReference type="Gene3D" id="3.40.50.300">
    <property type="entry name" value="P-loop containing nucleotide triphosphate hydrolases"/>
    <property type="match status" value="1"/>
</dbReference>
<organism evidence="4 5">
    <name type="scientific">Nephila pilipes</name>
    <name type="common">Giant wood spider</name>
    <name type="synonym">Nephila maculata</name>
    <dbReference type="NCBI Taxonomy" id="299642"/>
    <lineage>
        <taxon>Eukaryota</taxon>
        <taxon>Metazoa</taxon>
        <taxon>Ecdysozoa</taxon>
        <taxon>Arthropoda</taxon>
        <taxon>Chelicerata</taxon>
        <taxon>Arachnida</taxon>
        <taxon>Araneae</taxon>
        <taxon>Araneomorphae</taxon>
        <taxon>Entelegynae</taxon>
        <taxon>Araneoidea</taxon>
        <taxon>Nephilidae</taxon>
        <taxon>Nephila</taxon>
    </lineage>
</organism>
<evidence type="ECO:0000313" key="4">
    <source>
        <dbReference type="EMBL" id="GFT76303.1"/>
    </source>
</evidence>
<evidence type="ECO:0000259" key="3">
    <source>
        <dbReference type="Pfam" id="PF00685"/>
    </source>
</evidence>
<accession>A0A8X6PKQ4</accession>
<evidence type="ECO:0000256" key="2">
    <source>
        <dbReference type="ARBA" id="ARBA00022679"/>
    </source>
</evidence>
<dbReference type="Pfam" id="PF00685">
    <property type="entry name" value="Sulfotransfer_1"/>
    <property type="match status" value="1"/>
</dbReference>
<proteinExistence type="inferred from homology"/>
<evidence type="ECO:0000256" key="1">
    <source>
        <dbReference type="ARBA" id="ARBA00005771"/>
    </source>
</evidence>
<keyword evidence="2" id="KW-0808">Transferase</keyword>
<dbReference type="EMBL" id="BMAW01117680">
    <property type="protein sequence ID" value="GFT76303.1"/>
    <property type="molecule type" value="Genomic_DNA"/>
</dbReference>
<feature type="domain" description="Sulfotransferase" evidence="3">
    <location>
        <begin position="38"/>
        <end position="165"/>
    </location>
</feature>
<comment type="similarity">
    <text evidence="1">Belongs to the sulfotransferase 1 family.</text>
</comment>
<dbReference type="Proteomes" id="UP000887013">
    <property type="component" value="Unassembled WGS sequence"/>
</dbReference>
<gene>
    <name evidence="4" type="primary">Sult1d1</name>
    <name evidence="4" type="ORF">NPIL_230721</name>
</gene>